<reference evidence="2" key="2">
    <citation type="submission" date="2025-09" db="UniProtKB">
        <authorList>
            <consortium name="Ensembl"/>
        </authorList>
    </citation>
    <scope>IDENTIFICATION</scope>
</reference>
<dbReference type="Proteomes" id="UP000265000">
    <property type="component" value="Unplaced"/>
</dbReference>
<keyword evidence="1" id="KW-0732">Signal</keyword>
<evidence type="ECO:0000256" key="1">
    <source>
        <dbReference type="SAM" id="SignalP"/>
    </source>
</evidence>
<reference evidence="2" key="1">
    <citation type="submission" date="2025-08" db="UniProtKB">
        <authorList>
            <consortium name="Ensembl"/>
        </authorList>
    </citation>
    <scope>IDENTIFICATION</scope>
</reference>
<evidence type="ECO:0000313" key="3">
    <source>
        <dbReference type="Proteomes" id="UP000265000"/>
    </source>
</evidence>
<proteinExistence type="predicted"/>
<name>A0A3Q2Q7X7_FUNHE</name>
<sequence>QISRCLFLLVLCTIGRPFRSEMEWPACGSDLNQIKHFWDQLDLEILVEECDGVFQQCVTQLVTRMRRGQAVVRWSSSLMHYRAPVCYINK</sequence>
<protein>
    <submittedName>
        <fullName evidence="2">Uncharacterized protein</fullName>
    </submittedName>
</protein>
<accession>A0A3Q2Q7X7</accession>
<feature type="chain" id="PRO_5018738253" evidence="1">
    <location>
        <begin position="21"/>
        <end position="90"/>
    </location>
</feature>
<feature type="signal peptide" evidence="1">
    <location>
        <begin position="1"/>
        <end position="20"/>
    </location>
</feature>
<evidence type="ECO:0000313" key="2">
    <source>
        <dbReference type="Ensembl" id="ENSFHEP00000022726.1"/>
    </source>
</evidence>
<dbReference type="AlphaFoldDB" id="A0A3Q2Q7X7"/>
<organism evidence="2 3">
    <name type="scientific">Fundulus heteroclitus</name>
    <name type="common">Killifish</name>
    <name type="synonym">Mummichog</name>
    <dbReference type="NCBI Taxonomy" id="8078"/>
    <lineage>
        <taxon>Eukaryota</taxon>
        <taxon>Metazoa</taxon>
        <taxon>Chordata</taxon>
        <taxon>Craniata</taxon>
        <taxon>Vertebrata</taxon>
        <taxon>Euteleostomi</taxon>
        <taxon>Actinopterygii</taxon>
        <taxon>Neopterygii</taxon>
        <taxon>Teleostei</taxon>
        <taxon>Neoteleostei</taxon>
        <taxon>Acanthomorphata</taxon>
        <taxon>Ovalentaria</taxon>
        <taxon>Atherinomorphae</taxon>
        <taxon>Cyprinodontiformes</taxon>
        <taxon>Fundulidae</taxon>
        <taxon>Fundulus</taxon>
    </lineage>
</organism>
<dbReference type="Ensembl" id="ENSFHET00000012174.1">
    <property type="protein sequence ID" value="ENSFHEP00000022726.1"/>
    <property type="gene ID" value="ENSFHEG00000003249.1"/>
</dbReference>
<keyword evidence="3" id="KW-1185">Reference proteome</keyword>